<reference evidence="2" key="1">
    <citation type="journal article" date="2022" name="Mol. Ecol. Resour.">
        <title>The genomes of chicory, endive, great burdock and yacon provide insights into Asteraceae palaeo-polyploidization history and plant inulin production.</title>
        <authorList>
            <person name="Fan W."/>
            <person name="Wang S."/>
            <person name="Wang H."/>
            <person name="Wang A."/>
            <person name="Jiang F."/>
            <person name="Liu H."/>
            <person name="Zhao H."/>
            <person name="Xu D."/>
            <person name="Zhang Y."/>
        </authorList>
    </citation>
    <scope>NUCLEOTIDE SEQUENCE [LARGE SCALE GENOMIC DNA]</scope>
    <source>
        <strain evidence="2">cv. Punajuju</strain>
    </source>
</reference>
<gene>
    <name evidence="1" type="ORF">L2E82_45799</name>
</gene>
<protein>
    <submittedName>
        <fullName evidence="1">Uncharacterized protein</fullName>
    </submittedName>
</protein>
<reference evidence="1 2" key="2">
    <citation type="journal article" date="2022" name="Mol. Ecol. Resour.">
        <title>The genomes of chicory, endive, great burdock and yacon provide insights into Asteraceae paleo-polyploidization history and plant inulin production.</title>
        <authorList>
            <person name="Fan W."/>
            <person name="Wang S."/>
            <person name="Wang H."/>
            <person name="Wang A."/>
            <person name="Jiang F."/>
            <person name="Liu H."/>
            <person name="Zhao H."/>
            <person name="Xu D."/>
            <person name="Zhang Y."/>
        </authorList>
    </citation>
    <scope>NUCLEOTIDE SEQUENCE [LARGE SCALE GENOMIC DNA]</scope>
    <source>
        <strain evidence="2">cv. Punajuju</strain>
        <tissue evidence="1">Leaves</tissue>
    </source>
</reference>
<evidence type="ECO:0000313" key="2">
    <source>
        <dbReference type="Proteomes" id="UP001055811"/>
    </source>
</evidence>
<accession>A0ACB8ZUX6</accession>
<keyword evidence="2" id="KW-1185">Reference proteome</keyword>
<evidence type="ECO:0000313" key="1">
    <source>
        <dbReference type="EMBL" id="KAI3701154.1"/>
    </source>
</evidence>
<organism evidence="1 2">
    <name type="scientific">Cichorium intybus</name>
    <name type="common">Chicory</name>
    <dbReference type="NCBI Taxonomy" id="13427"/>
    <lineage>
        <taxon>Eukaryota</taxon>
        <taxon>Viridiplantae</taxon>
        <taxon>Streptophyta</taxon>
        <taxon>Embryophyta</taxon>
        <taxon>Tracheophyta</taxon>
        <taxon>Spermatophyta</taxon>
        <taxon>Magnoliopsida</taxon>
        <taxon>eudicotyledons</taxon>
        <taxon>Gunneridae</taxon>
        <taxon>Pentapetalae</taxon>
        <taxon>asterids</taxon>
        <taxon>campanulids</taxon>
        <taxon>Asterales</taxon>
        <taxon>Asteraceae</taxon>
        <taxon>Cichorioideae</taxon>
        <taxon>Cichorieae</taxon>
        <taxon>Cichoriinae</taxon>
        <taxon>Cichorium</taxon>
    </lineage>
</organism>
<dbReference type="EMBL" id="CM042016">
    <property type="protein sequence ID" value="KAI3701154.1"/>
    <property type="molecule type" value="Genomic_DNA"/>
</dbReference>
<comment type="caution">
    <text evidence="1">The sequence shown here is derived from an EMBL/GenBank/DDBJ whole genome shotgun (WGS) entry which is preliminary data.</text>
</comment>
<name>A0ACB8ZUX6_CICIN</name>
<sequence>MNMIRVNVLFGFVYKRGEVGRLNEITAYSRFGLKVSQSFRVPDMTFNSSDSTINDGGLLKLLIRSESDGIFCPIPQYPLYAALIALHGGTLGLEVLDLKKQLETARQKGITVRALVVINPGNPTRQVLAEENQ</sequence>
<proteinExistence type="predicted"/>
<dbReference type="Proteomes" id="UP001055811">
    <property type="component" value="Linkage Group LG08"/>
</dbReference>